<reference evidence="10" key="1">
    <citation type="journal article" date="2023" name="Int. J. Syst. Evol. Microbiol.">
        <title>Collibacillus ludicampi gen. nov., sp. nov., a new soil bacterium of the family Alicyclobacillaceae.</title>
        <authorList>
            <person name="Jojima T."/>
            <person name="Ioku Y."/>
            <person name="Fukuta Y."/>
            <person name="Shirasaka N."/>
            <person name="Matsumura Y."/>
            <person name="Mori M."/>
        </authorList>
    </citation>
    <scope>NUCLEOTIDE SEQUENCE</scope>
    <source>
        <strain evidence="10">TP075</strain>
    </source>
</reference>
<dbReference type="PROSITE" id="PS50893">
    <property type="entry name" value="ABC_TRANSPORTER_2"/>
    <property type="match status" value="1"/>
</dbReference>
<sequence>MEHVTYSYPGNPSPILKDISFTIEEGEWVCLLGRTGSGKSTLVQLLNGLLYPTKGHIRIDGIDPSQSKHGWTKWRRHIGLVFQYPEHQLFADQVARDVSFALEAQGIVPPCEYDERVNRSLSAVGLSPSQYRERNPFQLSGGEKRRVAIACTLVYEPAILILDEPTAGLDPGQRKELLHLLAAWQRERGVTIISVTHDIGEFAPFAKRALVLNEGCLTYDGDLSSLLASPAPLFEAGLDLPSLARVVYDLKKRGWKLDAKQFQLSSIKDEILNEWKKRTMEEAR</sequence>
<dbReference type="EMBL" id="BOQE01000001">
    <property type="protein sequence ID" value="GIM47413.1"/>
    <property type="molecule type" value="Genomic_DNA"/>
</dbReference>
<keyword evidence="3" id="KW-0813">Transport</keyword>
<dbReference type="PROSITE" id="PS00211">
    <property type="entry name" value="ABC_TRANSPORTER_1"/>
    <property type="match status" value="1"/>
</dbReference>
<evidence type="ECO:0000256" key="3">
    <source>
        <dbReference type="ARBA" id="ARBA00022448"/>
    </source>
</evidence>
<comment type="similarity">
    <text evidence="2">Belongs to the ABC transporter superfamily.</text>
</comment>
<dbReference type="PANTHER" id="PTHR43553:SF27">
    <property type="entry name" value="ENERGY-COUPLING FACTOR TRANSPORTER ATP-BINDING PROTEIN ECFA2"/>
    <property type="match status" value="1"/>
</dbReference>
<evidence type="ECO:0000256" key="4">
    <source>
        <dbReference type="ARBA" id="ARBA00022475"/>
    </source>
</evidence>
<dbReference type="InterPro" id="IPR050095">
    <property type="entry name" value="ECF_ABC_transporter_ATP-bd"/>
</dbReference>
<dbReference type="InterPro" id="IPR015856">
    <property type="entry name" value="ABC_transpr_CbiO/EcfA_su"/>
</dbReference>
<evidence type="ECO:0000313" key="11">
    <source>
        <dbReference type="Proteomes" id="UP001057291"/>
    </source>
</evidence>
<dbReference type="InterPro" id="IPR003593">
    <property type="entry name" value="AAA+_ATPase"/>
</dbReference>
<dbReference type="GO" id="GO:0016887">
    <property type="term" value="F:ATP hydrolysis activity"/>
    <property type="evidence" value="ECO:0007669"/>
    <property type="project" value="InterPro"/>
</dbReference>
<keyword evidence="4" id="KW-1003">Cell membrane</keyword>
<name>A0AAV4LIF3_9BACL</name>
<gene>
    <name evidence="10" type="primary">ecfA2</name>
    <name evidence="10" type="ORF">DNHGIG_29620</name>
</gene>
<dbReference type="AlphaFoldDB" id="A0AAV4LIF3"/>
<keyword evidence="5" id="KW-0547">Nucleotide-binding</keyword>
<keyword evidence="6 10" id="KW-0067">ATP-binding</keyword>
<dbReference type="PANTHER" id="PTHR43553">
    <property type="entry name" value="HEAVY METAL TRANSPORTER"/>
    <property type="match status" value="1"/>
</dbReference>
<proteinExistence type="inferred from homology"/>
<dbReference type="Gene3D" id="3.40.50.300">
    <property type="entry name" value="P-loop containing nucleotide triphosphate hydrolases"/>
    <property type="match status" value="1"/>
</dbReference>
<feature type="domain" description="ABC transporter" evidence="9">
    <location>
        <begin position="1"/>
        <end position="239"/>
    </location>
</feature>
<organism evidence="10 11">
    <name type="scientific">Collibacillus ludicampi</name>
    <dbReference type="NCBI Taxonomy" id="2771369"/>
    <lineage>
        <taxon>Bacteria</taxon>
        <taxon>Bacillati</taxon>
        <taxon>Bacillota</taxon>
        <taxon>Bacilli</taxon>
        <taxon>Bacillales</taxon>
        <taxon>Alicyclobacillaceae</taxon>
        <taxon>Collibacillus</taxon>
    </lineage>
</organism>
<dbReference type="SUPFAM" id="SSF52540">
    <property type="entry name" value="P-loop containing nucleoside triphosphate hydrolases"/>
    <property type="match status" value="1"/>
</dbReference>
<comment type="caution">
    <text evidence="10">The sequence shown here is derived from an EMBL/GenBank/DDBJ whole genome shotgun (WGS) entry which is preliminary data.</text>
</comment>
<comment type="subcellular location">
    <subcellularLocation>
        <location evidence="1">Cell membrane</location>
        <topology evidence="1">Peripheral membrane protein</topology>
    </subcellularLocation>
</comment>
<keyword evidence="8" id="KW-0472">Membrane</keyword>
<evidence type="ECO:0000256" key="7">
    <source>
        <dbReference type="ARBA" id="ARBA00022967"/>
    </source>
</evidence>
<dbReference type="InterPro" id="IPR017871">
    <property type="entry name" value="ABC_transporter-like_CS"/>
</dbReference>
<dbReference type="InterPro" id="IPR027417">
    <property type="entry name" value="P-loop_NTPase"/>
</dbReference>
<evidence type="ECO:0000256" key="8">
    <source>
        <dbReference type="ARBA" id="ARBA00023136"/>
    </source>
</evidence>
<accession>A0AAV4LIF3</accession>
<keyword evidence="7" id="KW-1278">Translocase</keyword>
<protein>
    <submittedName>
        <fullName evidence="10">Energy-coupling factor transporter ATP-binding protein EcfA2</fullName>
    </submittedName>
</protein>
<evidence type="ECO:0000256" key="5">
    <source>
        <dbReference type="ARBA" id="ARBA00022741"/>
    </source>
</evidence>
<dbReference type="CDD" id="cd03225">
    <property type="entry name" value="ABC_cobalt_CbiO_domain1"/>
    <property type="match status" value="1"/>
</dbReference>
<keyword evidence="11" id="KW-1185">Reference proteome</keyword>
<dbReference type="Proteomes" id="UP001057291">
    <property type="component" value="Unassembled WGS sequence"/>
</dbReference>
<dbReference type="GO" id="GO:0015087">
    <property type="term" value="F:cobalt ion transmembrane transporter activity"/>
    <property type="evidence" value="ECO:0007669"/>
    <property type="project" value="UniProtKB-ARBA"/>
</dbReference>
<evidence type="ECO:0000259" key="9">
    <source>
        <dbReference type="PROSITE" id="PS50893"/>
    </source>
</evidence>
<dbReference type="InterPro" id="IPR003439">
    <property type="entry name" value="ABC_transporter-like_ATP-bd"/>
</dbReference>
<evidence type="ECO:0000256" key="6">
    <source>
        <dbReference type="ARBA" id="ARBA00022840"/>
    </source>
</evidence>
<dbReference type="GO" id="GO:0043190">
    <property type="term" value="C:ATP-binding cassette (ABC) transporter complex"/>
    <property type="evidence" value="ECO:0007669"/>
    <property type="project" value="TreeGrafter"/>
</dbReference>
<dbReference type="SMART" id="SM00382">
    <property type="entry name" value="AAA"/>
    <property type="match status" value="1"/>
</dbReference>
<evidence type="ECO:0000256" key="2">
    <source>
        <dbReference type="ARBA" id="ARBA00005417"/>
    </source>
</evidence>
<evidence type="ECO:0000313" key="10">
    <source>
        <dbReference type="EMBL" id="GIM47413.1"/>
    </source>
</evidence>
<dbReference type="GO" id="GO:0005524">
    <property type="term" value="F:ATP binding"/>
    <property type="evidence" value="ECO:0007669"/>
    <property type="project" value="UniProtKB-KW"/>
</dbReference>
<dbReference type="Pfam" id="PF00005">
    <property type="entry name" value="ABC_tran"/>
    <property type="match status" value="1"/>
</dbReference>
<evidence type="ECO:0000256" key="1">
    <source>
        <dbReference type="ARBA" id="ARBA00004202"/>
    </source>
</evidence>
<dbReference type="FunFam" id="3.40.50.300:FF:000224">
    <property type="entry name" value="Energy-coupling factor transporter ATP-binding protein EcfA"/>
    <property type="match status" value="1"/>
</dbReference>
<dbReference type="GO" id="GO:0042626">
    <property type="term" value="F:ATPase-coupled transmembrane transporter activity"/>
    <property type="evidence" value="ECO:0007669"/>
    <property type="project" value="TreeGrafter"/>
</dbReference>